<reference evidence="4 5" key="1">
    <citation type="submission" date="2017-11" db="EMBL/GenBank/DDBJ databases">
        <title>De novo assembly and phasing of dikaryotic genomes from two isolates of Puccinia coronata f. sp. avenae, the causal agent of oat crown rust.</title>
        <authorList>
            <person name="Miller M.E."/>
            <person name="Zhang Y."/>
            <person name="Omidvar V."/>
            <person name="Sperschneider J."/>
            <person name="Schwessinger B."/>
            <person name="Raley C."/>
            <person name="Palmer J.M."/>
            <person name="Garnica D."/>
            <person name="Upadhyaya N."/>
            <person name="Rathjen J."/>
            <person name="Taylor J.M."/>
            <person name="Park R.F."/>
            <person name="Dodds P.N."/>
            <person name="Hirsch C.D."/>
            <person name="Kianian S.F."/>
            <person name="Figueroa M."/>
        </authorList>
    </citation>
    <scope>NUCLEOTIDE SEQUENCE [LARGE SCALE GENOMIC DNA]</scope>
    <source>
        <strain evidence="2">12NC29</strain>
        <strain evidence="3">12SD80</strain>
    </source>
</reference>
<comment type="caution">
    <text evidence="3">The sequence shown here is derived from an EMBL/GenBank/DDBJ whole genome shotgun (WGS) entry which is preliminary data.</text>
</comment>
<accession>A0A2N5V4F9</accession>
<feature type="compositionally biased region" description="Polar residues" evidence="1">
    <location>
        <begin position="198"/>
        <end position="214"/>
    </location>
</feature>
<feature type="region of interest" description="Disordered" evidence="1">
    <location>
        <begin position="1"/>
        <end position="100"/>
    </location>
</feature>
<evidence type="ECO:0000313" key="3">
    <source>
        <dbReference type="EMBL" id="PLW44881.1"/>
    </source>
</evidence>
<evidence type="ECO:0000313" key="4">
    <source>
        <dbReference type="Proteomes" id="UP000235388"/>
    </source>
</evidence>
<dbReference type="EMBL" id="PGCJ01000983">
    <property type="protein sequence ID" value="PLW12409.1"/>
    <property type="molecule type" value="Genomic_DNA"/>
</dbReference>
<proteinExistence type="predicted"/>
<dbReference type="Proteomes" id="UP000235392">
    <property type="component" value="Unassembled WGS sequence"/>
</dbReference>
<evidence type="ECO:0000313" key="2">
    <source>
        <dbReference type="EMBL" id="PLW12409.1"/>
    </source>
</evidence>
<protein>
    <submittedName>
        <fullName evidence="3">Uncharacterized protein</fullName>
    </submittedName>
</protein>
<feature type="compositionally biased region" description="Low complexity" evidence="1">
    <location>
        <begin position="37"/>
        <end position="50"/>
    </location>
</feature>
<keyword evidence="4" id="KW-1185">Reference proteome</keyword>
<feature type="compositionally biased region" description="Basic and acidic residues" evidence="1">
    <location>
        <begin position="217"/>
        <end position="230"/>
    </location>
</feature>
<dbReference type="AlphaFoldDB" id="A0A2N5V4F9"/>
<gene>
    <name evidence="2" type="ORF">PCANC_23378</name>
    <name evidence="3" type="ORF">PCASD_09152</name>
</gene>
<evidence type="ECO:0000313" key="5">
    <source>
        <dbReference type="Proteomes" id="UP000235392"/>
    </source>
</evidence>
<sequence length="245" mass="25976">MARIYHLSNKPPPPPENSGTPSRELPSNNALSNNVQNSSEPPSSNLENSSAQSKWRLEQQHSQLDVLAAKAETAAAGEQQLGTYAETPQLPSAEGELPIGPVTSKRSAAILHPTSSGCGDTLSAQAHASIGHVHDHPGGNGVTPLSGPLLTSNLAALESLRRAREQLAPPDGPRRSGPIDGGTSSLRPPLRSNPLGDQLQSRIDSPSFDSTHSCPRQVDRQEFLVSRREIPPPPPPRELESAIPD</sequence>
<organism evidence="3 5">
    <name type="scientific">Puccinia coronata f. sp. avenae</name>
    <dbReference type="NCBI Taxonomy" id="200324"/>
    <lineage>
        <taxon>Eukaryota</taxon>
        <taxon>Fungi</taxon>
        <taxon>Dikarya</taxon>
        <taxon>Basidiomycota</taxon>
        <taxon>Pucciniomycotina</taxon>
        <taxon>Pucciniomycetes</taxon>
        <taxon>Pucciniales</taxon>
        <taxon>Pucciniaceae</taxon>
        <taxon>Puccinia</taxon>
    </lineage>
</organism>
<feature type="region of interest" description="Disordered" evidence="1">
    <location>
        <begin position="165"/>
        <end position="245"/>
    </location>
</feature>
<dbReference type="Proteomes" id="UP000235388">
    <property type="component" value="Unassembled WGS sequence"/>
</dbReference>
<feature type="compositionally biased region" description="Polar residues" evidence="1">
    <location>
        <begin position="17"/>
        <end position="36"/>
    </location>
</feature>
<dbReference type="EMBL" id="PGCI01000053">
    <property type="protein sequence ID" value="PLW44881.1"/>
    <property type="molecule type" value="Genomic_DNA"/>
</dbReference>
<evidence type="ECO:0000256" key="1">
    <source>
        <dbReference type="SAM" id="MobiDB-lite"/>
    </source>
</evidence>
<name>A0A2N5V4F9_9BASI</name>